<dbReference type="EMBL" id="UFAJ01000053">
    <property type="protein sequence ID" value="SSD58832.1"/>
    <property type="molecule type" value="Genomic_DNA"/>
</dbReference>
<dbReference type="Proteomes" id="UP000262825">
    <property type="component" value="Unassembled WGS sequence"/>
</dbReference>
<dbReference type="SUPFAM" id="SSF75304">
    <property type="entry name" value="Amidase signature (AS) enzymes"/>
    <property type="match status" value="1"/>
</dbReference>
<dbReference type="PIRSF" id="PIRSF001221">
    <property type="entry name" value="Amidase_fungi"/>
    <property type="match status" value="1"/>
</dbReference>
<evidence type="ECO:0000256" key="2">
    <source>
        <dbReference type="ARBA" id="ARBA00009199"/>
    </source>
</evidence>
<dbReference type="OrthoDB" id="6428749at2759"/>
<name>A0A376B2I1_9ASCO</name>
<proteinExistence type="inferred from homology"/>
<feature type="active site" description="Charge relay system" evidence="5">
    <location>
        <position position="230"/>
    </location>
</feature>
<keyword evidence="9" id="KW-1185">Reference proteome</keyword>
<accession>A0A376B2I1</accession>
<dbReference type="Pfam" id="PF01425">
    <property type="entry name" value="Amidase"/>
    <property type="match status" value="1"/>
</dbReference>
<keyword evidence="4" id="KW-0378">Hydrolase</keyword>
<gene>
    <name evidence="8" type="ORF">SCODWIG_00593</name>
</gene>
<protein>
    <recommendedName>
        <fullName evidence="3">amidase</fullName>
        <ecNumber evidence="3">3.5.1.4</ecNumber>
    </recommendedName>
</protein>
<dbReference type="InterPro" id="IPR023631">
    <property type="entry name" value="Amidase_dom"/>
</dbReference>
<dbReference type="PROSITE" id="PS00571">
    <property type="entry name" value="AMIDASES"/>
    <property type="match status" value="1"/>
</dbReference>
<feature type="binding site" evidence="6">
    <location>
        <begin position="251"/>
        <end position="254"/>
    </location>
    <ligand>
        <name>substrate</name>
    </ligand>
</feature>
<evidence type="ECO:0000256" key="3">
    <source>
        <dbReference type="ARBA" id="ARBA00012922"/>
    </source>
</evidence>
<reference evidence="9" key="1">
    <citation type="submission" date="2018-06" db="EMBL/GenBank/DDBJ databases">
        <authorList>
            <person name="Guldener U."/>
        </authorList>
    </citation>
    <scope>NUCLEOTIDE SEQUENCE [LARGE SCALE GENOMIC DNA]</scope>
    <source>
        <strain evidence="9">UTAD17</strain>
    </source>
</reference>
<dbReference type="PANTHER" id="PTHR46072:SF4">
    <property type="entry name" value="AMIDASE C550.07-RELATED"/>
    <property type="match status" value="1"/>
</dbReference>
<feature type="active site" description="Acyl-ester intermediate" evidence="5">
    <location>
        <position position="254"/>
    </location>
</feature>
<dbReference type="Gene3D" id="3.90.1300.10">
    <property type="entry name" value="Amidase signature (AS) domain"/>
    <property type="match status" value="1"/>
</dbReference>
<evidence type="ECO:0000313" key="9">
    <source>
        <dbReference type="Proteomes" id="UP000262825"/>
    </source>
</evidence>
<evidence type="ECO:0000259" key="7">
    <source>
        <dbReference type="Pfam" id="PF01425"/>
    </source>
</evidence>
<dbReference type="PANTHER" id="PTHR46072">
    <property type="entry name" value="AMIDASE-RELATED-RELATED"/>
    <property type="match status" value="1"/>
</dbReference>
<evidence type="ECO:0000256" key="6">
    <source>
        <dbReference type="PIRSR" id="PIRSR001221-2"/>
    </source>
</evidence>
<evidence type="ECO:0000256" key="4">
    <source>
        <dbReference type="ARBA" id="ARBA00022801"/>
    </source>
</evidence>
<dbReference type="AlphaFoldDB" id="A0A376B2I1"/>
<organism evidence="8 9">
    <name type="scientific">Saccharomycodes ludwigii</name>
    <dbReference type="NCBI Taxonomy" id="36035"/>
    <lineage>
        <taxon>Eukaryota</taxon>
        <taxon>Fungi</taxon>
        <taxon>Dikarya</taxon>
        <taxon>Ascomycota</taxon>
        <taxon>Saccharomycotina</taxon>
        <taxon>Saccharomycetes</taxon>
        <taxon>Saccharomycodales</taxon>
        <taxon>Saccharomycodaceae</taxon>
        <taxon>Saccharomycodes</taxon>
    </lineage>
</organism>
<feature type="active site" description="Charge relay system" evidence="5">
    <location>
        <position position="155"/>
    </location>
</feature>
<dbReference type="EC" id="3.5.1.4" evidence="3"/>
<dbReference type="GO" id="GO:0004040">
    <property type="term" value="F:amidase activity"/>
    <property type="evidence" value="ECO:0007669"/>
    <property type="project" value="UniProtKB-EC"/>
</dbReference>
<dbReference type="VEuPathDB" id="FungiDB:SCODWIG_00593"/>
<comment type="catalytic activity">
    <reaction evidence="1">
        <text>a monocarboxylic acid amide + H2O = a monocarboxylate + NH4(+)</text>
        <dbReference type="Rhea" id="RHEA:12020"/>
        <dbReference type="ChEBI" id="CHEBI:15377"/>
        <dbReference type="ChEBI" id="CHEBI:28938"/>
        <dbReference type="ChEBI" id="CHEBI:35757"/>
        <dbReference type="ChEBI" id="CHEBI:83628"/>
        <dbReference type="EC" id="3.5.1.4"/>
    </reaction>
</comment>
<feature type="binding site" evidence="6">
    <location>
        <position position="204"/>
    </location>
    <ligand>
        <name>substrate</name>
    </ligand>
</feature>
<dbReference type="InterPro" id="IPR036928">
    <property type="entry name" value="AS_sf"/>
</dbReference>
<evidence type="ECO:0000256" key="5">
    <source>
        <dbReference type="PIRSR" id="PIRSR001221-1"/>
    </source>
</evidence>
<feature type="binding site" evidence="6">
    <location>
        <position position="230"/>
    </location>
    <ligand>
        <name>substrate</name>
    </ligand>
</feature>
<evidence type="ECO:0000313" key="8">
    <source>
        <dbReference type="EMBL" id="SSD58832.1"/>
    </source>
</evidence>
<feature type="domain" description="Amidase" evidence="7">
    <location>
        <begin position="99"/>
        <end position="560"/>
    </location>
</feature>
<dbReference type="InterPro" id="IPR020556">
    <property type="entry name" value="Amidase_CS"/>
</dbReference>
<evidence type="ECO:0000256" key="1">
    <source>
        <dbReference type="ARBA" id="ARBA00001311"/>
    </source>
</evidence>
<sequence>MSFGKTLYATENPELFAKFTPLIEEYNKAREEQIKNYDPEFYAKCKDTVAPAEQLDSEPINALQYLEKLLTPSELVIVNEYSIKDLLDKQLDKKLTAVEIINAYIKAAIISQFSTNCGMQFLIPEALSKAKKLDEYLAEHGKLIGPFHGIPVSLKEQMNYAGKQTSASYVAYLKNIPKESGVTIQILDKLGANFHIRTAQPQAIMWLDTGNVITGRTRNPVSTRLSPGGSSGGESACVGSHGSCIGVGSDIGGSIRAPAAFANIFGLKPTTRRFSLMNGLSGGKGQESIVAVQGPLARSIEEMEYFTENYLNEGKPWEYDPLCVPIAWNTKVELPKKIRIGVLFDDNLVTPYPAVTRGMESVVEKLSKAGEDFEIVDLSKYWYSEKEMEEIYTMNIGLYTCDGNKVQLGMFGESGEPLEKLTRHFLNFDGGVERSVYENRMFNAKRDSLKVEMFNKFFKGLKLDFILSPTYCGPSEKQENSLYWGYTSFWNLLDYPNVIFPSGVVHDDKIDTIDKLAGPLKSNKYEAMVWKKDGKVIYDPKDYIGGPVALQLTAERFHDEDAVACVKKITKVLGIERR</sequence>
<comment type="similarity">
    <text evidence="2">Belongs to the amidase family.</text>
</comment>